<dbReference type="EMBL" id="CP069031">
    <property type="protein sequence ID" value="QRC99090.1"/>
    <property type="molecule type" value="Genomic_DNA"/>
</dbReference>
<gene>
    <name evidence="2" type="ORF">JI435_064340</name>
</gene>
<evidence type="ECO:0000259" key="1">
    <source>
        <dbReference type="Pfam" id="PF06985"/>
    </source>
</evidence>
<proteinExistence type="predicted"/>
<evidence type="ECO:0000313" key="3">
    <source>
        <dbReference type="Proteomes" id="UP000663193"/>
    </source>
</evidence>
<keyword evidence="3" id="KW-1185">Reference proteome</keyword>
<reference evidence="3" key="1">
    <citation type="journal article" date="2021" name="BMC Genomics">
        <title>Chromosome-level genome assembly and manually-curated proteome of model necrotroph Parastagonospora nodorum Sn15 reveals a genome-wide trove of candidate effector homologs, and redundancy of virulence-related functions within an accessory chromosome.</title>
        <authorList>
            <person name="Bertazzoni S."/>
            <person name="Jones D.A.B."/>
            <person name="Phan H.T."/>
            <person name="Tan K.-C."/>
            <person name="Hane J.K."/>
        </authorList>
    </citation>
    <scope>NUCLEOTIDE SEQUENCE [LARGE SCALE GENOMIC DNA]</scope>
    <source>
        <strain evidence="3">SN15 / ATCC MYA-4574 / FGSC 10173)</strain>
    </source>
</reference>
<dbReference type="InterPro" id="IPR052895">
    <property type="entry name" value="HetReg/Transcr_Mod"/>
</dbReference>
<feature type="non-terminal residue" evidence="2">
    <location>
        <position position="1"/>
    </location>
</feature>
<dbReference type="PANTHER" id="PTHR24148">
    <property type="entry name" value="ANKYRIN REPEAT DOMAIN-CONTAINING PROTEIN 39 HOMOLOG-RELATED"/>
    <property type="match status" value="1"/>
</dbReference>
<evidence type="ECO:0000313" key="2">
    <source>
        <dbReference type="EMBL" id="QRC99090.1"/>
    </source>
</evidence>
<dbReference type="AlphaFoldDB" id="A0A7U2I0T4"/>
<dbReference type="VEuPathDB" id="FungiDB:JI435_064340"/>
<dbReference type="Proteomes" id="UP000663193">
    <property type="component" value="Chromosome 9"/>
</dbReference>
<sequence>YAPFAPDDYGMVGFRYDRLPSAKSLRILSLWPAQSGEPVQVSLETVPEAYVTNSLSGCQALSYVWGNTDRTTIITCNGKTLGITKNLYIALQAIRQPDRETTLWADAICIDQDNVEERNEQIKLMATIYSSAKRVLVWLGHSQDAEAAFSIANRMVEDFRLSRRVRLSSNRSELNYLRKISSCEWFNRMWTMQEIGLASEAIIMCGTARISWEQLYSVYSLFESQFSREMLMKFSFEPDRVTCFTIGVQQN</sequence>
<name>A0A7U2I0T4_PHANO</name>
<dbReference type="InterPro" id="IPR010730">
    <property type="entry name" value="HET"/>
</dbReference>
<dbReference type="PANTHER" id="PTHR24148:SF64">
    <property type="entry name" value="HETEROKARYON INCOMPATIBILITY DOMAIN-CONTAINING PROTEIN"/>
    <property type="match status" value="1"/>
</dbReference>
<protein>
    <recommendedName>
        <fullName evidence="1">Heterokaryon incompatibility domain-containing protein</fullName>
    </recommendedName>
</protein>
<dbReference type="OrthoDB" id="2157530at2759"/>
<organism evidence="2 3">
    <name type="scientific">Phaeosphaeria nodorum (strain SN15 / ATCC MYA-4574 / FGSC 10173)</name>
    <name type="common">Glume blotch fungus</name>
    <name type="synonym">Parastagonospora nodorum</name>
    <dbReference type="NCBI Taxonomy" id="321614"/>
    <lineage>
        <taxon>Eukaryota</taxon>
        <taxon>Fungi</taxon>
        <taxon>Dikarya</taxon>
        <taxon>Ascomycota</taxon>
        <taxon>Pezizomycotina</taxon>
        <taxon>Dothideomycetes</taxon>
        <taxon>Pleosporomycetidae</taxon>
        <taxon>Pleosporales</taxon>
        <taxon>Pleosporineae</taxon>
        <taxon>Phaeosphaeriaceae</taxon>
        <taxon>Parastagonospora</taxon>
    </lineage>
</organism>
<feature type="domain" description="Heterokaryon incompatibility" evidence="1">
    <location>
        <begin position="60"/>
        <end position="194"/>
    </location>
</feature>
<dbReference type="Pfam" id="PF06985">
    <property type="entry name" value="HET"/>
    <property type="match status" value="1"/>
</dbReference>
<accession>A0A7U2I0T4</accession>